<dbReference type="EMBL" id="AQQZ01000004">
    <property type="protein sequence ID" value="KNG93801.1"/>
    <property type="molecule type" value="Genomic_DNA"/>
</dbReference>
<dbReference type="STRING" id="1317121.ATO11_11555"/>
<keyword evidence="1" id="KW-0472">Membrane</keyword>
<feature type="transmembrane region" description="Helical" evidence="1">
    <location>
        <begin position="19"/>
        <end position="40"/>
    </location>
</feature>
<evidence type="ECO:0000313" key="2">
    <source>
        <dbReference type="EMBL" id="KNG93801.1"/>
    </source>
</evidence>
<evidence type="ECO:0000313" key="3">
    <source>
        <dbReference type="Proteomes" id="UP000036938"/>
    </source>
</evidence>
<keyword evidence="1" id="KW-0812">Transmembrane</keyword>
<keyword evidence="3" id="KW-1185">Reference proteome</keyword>
<organism evidence="2 3">
    <name type="scientific">Pseudaestuariivita atlantica</name>
    <dbReference type="NCBI Taxonomy" id="1317121"/>
    <lineage>
        <taxon>Bacteria</taxon>
        <taxon>Pseudomonadati</taxon>
        <taxon>Pseudomonadota</taxon>
        <taxon>Alphaproteobacteria</taxon>
        <taxon>Rhodobacterales</taxon>
        <taxon>Paracoccaceae</taxon>
        <taxon>Pseudaestuariivita</taxon>
    </lineage>
</organism>
<evidence type="ECO:0000256" key="1">
    <source>
        <dbReference type="SAM" id="Phobius"/>
    </source>
</evidence>
<reference evidence="2 3" key="1">
    <citation type="journal article" date="2015" name="Int. J. Syst. Evol. Microbiol.">
        <title>Aestuariivita atlantica sp. nov., isolated from deep sea sediment of the Atlantic Ocean.</title>
        <authorList>
            <person name="Li G."/>
            <person name="Lai Q."/>
            <person name="Du Y."/>
            <person name="Liu X."/>
            <person name="Sun F."/>
            <person name="Shao Z."/>
        </authorList>
    </citation>
    <scope>NUCLEOTIDE SEQUENCE [LARGE SCALE GENOMIC DNA]</scope>
    <source>
        <strain evidence="2 3">22II-S11-z3</strain>
    </source>
</reference>
<dbReference type="RefSeq" id="WP_050531006.1">
    <property type="nucleotide sequence ID" value="NZ_AQQZ01000004.1"/>
</dbReference>
<feature type="transmembrane region" description="Helical" evidence="1">
    <location>
        <begin position="46"/>
        <end position="67"/>
    </location>
</feature>
<dbReference type="Proteomes" id="UP000036938">
    <property type="component" value="Unassembled WGS sequence"/>
</dbReference>
<gene>
    <name evidence="2" type="ORF">ATO11_11555</name>
</gene>
<protein>
    <submittedName>
        <fullName evidence="2">Uncharacterized protein</fullName>
    </submittedName>
</protein>
<sequence length="115" mass="11669">MSLSDHVTRVATRGLEYTIAAICAAIGIGFLTAAGWTLIAAELGPVVASLIFGGVYLTTGLLIALLARLGASSHKSHSTSSSDHGHSHGHSQTAEMADVVTVFLDGVAKGKAAGR</sequence>
<dbReference type="AlphaFoldDB" id="A0A0L1JPY5"/>
<comment type="caution">
    <text evidence="2">The sequence shown here is derived from an EMBL/GenBank/DDBJ whole genome shotgun (WGS) entry which is preliminary data.</text>
</comment>
<accession>A0A0L1JPY5</accession>
<keyword evidence="1" id="KW-1133">Transmembrane helix</keyword>
<proteinExistence type="predicted"/>
<name>A0A0L1JPY5_9RHOB</name>